<protein>
    <submittedName>
        <fullName evidence="1">Uncharacterized protein</fullName>
    </submittedName>
</protein>
<sequence>MFGSKAFENWANVRETEVGYMLMAMYEASKRGETVEIGDLLSCAITNMVSQVMLSCRIFANKGLESKEFKDMVVEFMVISGVNIGDFIPCIAWMDLQGVVGKMKRLHKRFDVLLNKMMEEHLKSASERKGKPDFLDILMDINRDDPSGEKLSITNIKGLLLNLFTAGTDTSSSIMEWALAEMLKNPTILKRAQQEIDQVKAEPLSAVISPRLEPDVYV</sequence>
<organism evidence="1 2">
    <name type="scientific">Bauhinia variegata</name>
    <name type="common">Purple orchid tree</name>
    <name type="synonym">Phanera variegata</name>
    <dbReference type="NCBI Taxonomy" id="167791"/>
    <lineage>
        <taxon>Eukaryota</taxon>
        <taxon>Viridiplantae</taxon>
        <taxon>Streptophyta</taxon>
        <taxon>Embryophyta</taxon>
        <taxon>Tracheophyta</taxon>
        <taxon>Spermatophyta</taxon>
        <taxon>Magnoliopsida</taxon>
        <taxon>eudicotyledons</taxon>
        <taxon>Gunneridae</taxon>
        <taxon>Pentapetalae</taxon>
        <taxon>rosids</taxon>
        <taxon>fabids</taxon>
        <taxon>Fabales</taxon>
        <taxon>Fabaceae</taxon>
        <taxon>Cercidoideae</taxon>
        <taxon>Cercideae</taxon>
        <taxon>Bauhiniinae</taxon>
        <taxon>Bauhinia</taxon>
    </lineage>
</organism>
<name>A0ACB9L919_BAUVA</name>
<dbReference type="EMBL" id="CM039437">
    <property type="protein sequence ID" value="KAI4305911.1"/>
    <property type="molecule type" value="Genomic_DNA"/>
</dbReference>
<accession>A0ACB9L919</accession>
<evidence type="ECO:0000313" key="1">
    <source>
        <dbReference type="EMBL" id="KAI4305911.1"/>
    </source>
</evidence>
<evidence type="ECO:0000313" key="2">
    <source>
        <dbReference type="Proteomes" id="UP000828941"/>
    </source>
</evidence>
<keyword evidence="2" id="KW-1185">Reference proteome</keyword>
<gene>
    <name evidence="1" type="ORF">L6164_029239</name>
</gene>
<comment type="caution">
    <text evidence="1">The sequence shown here is derived from an EMBL/GenBank/DDBJ whole genome shotgun (WGS) entry which is preliminary data.</text>
</comment>
<proteinExistence type="predicted"/>
<reference evidence="1 2" key="1">
    <citation type="journal article" date="2022" name="DNA Res.">
        <title>Chromosomal-level genome assembly of the orchid tree Bauhinia variegata (Leguminosae; Cercidoideae) supports the allotetraploid origin hypothesis of Bauhinia.</title>
        <authorList>
            <person name="Zhong Y."/>
            <person name="Chen Y."/>
            <person name="Zheng D."/>
            <person name="Pang J."/>
            <person name="Liu Y."/>
            <person name="Luo S."/>
            <person name="Meng S."/>
            <person name="Qian L."/>
            <person name="Wei D."/>
            <person name="Dai S."/>
            <person name="Zhou R."/>
        </authorList>
    </citation>
    <scope>NUCLEOTIDE SEQUENCE [LARGE SCALE GENOMIC DNA]</scope>
    <source>
        <strain evidence="1">BV-YZ2020</strain>
    </source>
</reference>
<dbReference type="Proteomes" id="UP000828941">
    <property type="component" value="Chromosome 12"/>
</dbReference>